<accession>A0A1V8NS43</accession>
<dbReference type="Proteomes" id="UP000192573">
    <property type="component" value="Unassembled WGS sequence"/>
</dbReference>
<feature type="signal peptide" evidence="1">
    <location>
        <begin position="1"/>
        <end position="45"/>
    </location>
</feature>
<evidence type="ECO:0000313" key="4">
    <source>
        <dbReference type="Proteomes" id="UP000192573"/>
    </source>
</evidence>
<evidence type="ECO:0000256" key="1">
    <source>
        <dbReference type="SAM" id="SignalP"/>
    </source>
</evidence>
<dbReference type="InterPro" id="IPR036937">
    <property type="entry name" value="Adhesion_dom_fimbrial_sf"/>
</dbReference>
<dbReference type="AlphaFoldDB" id="A0A1V8NS43"/>
<dbReference type="GO" id="GO:0009289">
    <property type="term" value="C:pilus"/>
    <property type="evidence" value="ECO:0007669"/>
    <property type="project" value="InterPro"/>
</dbReference>
<dbReference type="Pfam" id="PF00419">
    <property type="entry name" value="Fimbrial"/>
    <property type="match status" value="1"/>
</dbReference>
<comment type="caution">
    <text evidence="3">The sequence shown here is derived from an EMBL/GenBank/DDBJ whole genome shotgun (WGS) entry which is preliminary data.</text>
</comment>
<gene>
    <name evidence="3" type="ORF">BZK42_25850</name>
</gene>
<evidence type="ECO:0000313" key="3">
    <source>
        <dbReference type="EMBL" id="OQM39238.1"/>
    </source>
</evidence>
<dbReference type="EMBL" id="NAEW01000028">
    <property type="protein sequence ID" value="OQM39238.1"/>
    <property type="molecule type" value="Genomic_DNA"/>
</dbReference>
<dbReference type="GO" id="GO:0007155">
    <property type="term" value="P:cell adhesion"/>
    <property type="evidence" value="ECO:0007669"/>
    <property type="project" value="InterPro"/>
</dbReference>
<organism evidence="3 4">
    <name type="scientific">Citrobacter braakii</name>
    <dbReference type="NCBI Taxonomy" id="57706"/>
    <lineage>
        <taxon>Bacteria</taxon>
        <taxon>Pseudomonadati</taxon>
        <taxon>Pseudomonadota</taxon>
        <taxon>Gammaproteobacteria</taxon>
        <taxon>Enterobacterales</taxon>
        <taxon>Enterobacteriaceae</taxon>
        <taxon>Citrobacter</taxon>
        <taxon>Citrobacter freundii complex</taxon>
    </lineage>
</organism>
<evidence type="ECO:0000259" key="2">
    <source>
        <dbReference type="Pfam" id="PF00419"/>
    </source>
</evidence>
<reference evidence="3 4" key="1">
    <citation type="submission" date="2017-03" db="EMBL/GenBank/DDBJ databases">
        <authorList>
            <person name="Afonso C.L."/>
            <person name="Miller P.J."/>
            <person name="Scott M.A."/>
            <person name="Spackman E."/>
            <person name="Goraichik I."/>
            <person name="Dimitrov K.M."/>
            <person name="Suarez D.L."/>
            <person name="Swayne D.E."/>
        </authorList>
    </citation>
    <scope>NUCLEOTIDE SEQUENCE [LARGE SCALE GENOMIC DNA]</scope>
    <source>
        <strain evidence="3 4">ATCC 51113</strain>
    </source>
</reference>
<protein>
    <recommendedName>
        <fullName evidence="2">Fimbrial-type adhesion domain-containing protein</fullName>
    </recommendedName>
</protein>
<dbReference type="InterPro" id="IPR008966">
    <property type="entry name" value="Adhesion_dom_sf"/>
</dbReference>
<dbReference type="Gene3D" id="2.60.40.1090">
    <property type="entry name" value="Fimbrial-type adhesion domain"/>
    <property type="match status" value="1"/>
</dbReference>
<name>A0A1V8NS43_CITBR</name>
<proteinExistence type="predicted"/>
<sequence>MNKVMYGEIRRRGGRNTLCRLLRPGRWFLCLALLCSAALPGFAGAATGKECTDWKGQTGISINLHLPPSVSFEPDKLPAPGQVLYTSPAWYQIQYKCQTDLPGNVQPALTVLSDAVPLLRSALADAGLKLQILIDGMSTPWDPVTQEKVSFGPSYNSGQDTGEQTLRLKAQLVVNKKISSGFYAVPALTAFKLISSSGYGSTRGLFLATTPVRIQYVPTCFVKTSLPEHNVDFGPVITTDVDSSFSRVRAFQVQANANTNCQGDLSSLTRKYDVYLNGIWKGTYYLELPLKVSFVLNNGGVLSSDNKSIILYKGGTETKNGLQLQITDSNGTPVTFGEISTPGGTPPPSANQFGEFNGESSTWNVINTYSAVLSSANGPVKTGKYSAQVTVKVEYY</sequence>
<dbReference type="InterPro" id="IPR000259">
    <property type="entry name" value="Adhesion_dom_fimbrial"/>
</dbReference>
<keyword evidence="1" id="KW-0732">Signal</keyword>
<feature type="domain" description="Fimbrial-type adhesion" evidence="2">
    <location>
        <begin position="218"/>
        <end position="395"/>
    </location>
</feature>
<feature type="chain" id="PRO_5012122015" description="Fimbrial-type adhesion domain-containing protein" evidence="1">
    <location>
        <begin position="46"/>
        <end position="396"/>
    </location>
</feature>
<dbReference type="SUPFAM" id="SSF49401">
    <property type="entry name" value="Bacterial adhesins"/>
    <property type="match status" value="1"/>
</dbReference>